<dbReference type="AlphaFoldDB" id="A0A1T5A3Z6"/>
<dbReference type="NCBIfam" id="NF035938">
    <property type="entry name" value="EboA_domain"/>
    <property type="match status" value="1"/>
</dbReference>
<reference evidence="1 2" key="1">
    <citation type="submission" date="2017-02" db="EMBL/GenBank/DDBJ databases">
        <authorList>
            <person name="Peterson S.W."/>
        </authorList>
    </citation>
    <scope>NUCLEOTIDE SEQUENCE [LARGE SCALE GENOMIC DNA]</scope>
    <source>
        <strain evidence="1 2">DSM 22899</strain>
    </source>
</reference>
<sequence>MNDVNAGFSAERMVFQEWVANQIAPHVAEGEWQALLDQVDRLRADSQPHRLARVFTAIPRNLKSVDKDLRITLAEADKRTGQLPLVVTDWPLVRLIRVWVLMNIPALEETAYVSLIERLFKYGEMEELAALYAALPVYDFPSAWRLRCTEGIRSNMAPVRQAIMVNNHYPSQFLDEGAWNQLVLKAFFTDEDIPHIIGLKQRNNARLAEALVDYAYELHAAKRTINPMLWILVAPFVDERAYRLMEQIILKSQQLHERKAIAYAFQMSSYRPATDFMTGNSELTDLLDTADTPWVGWPEQTN</sequence>
<accession>A0A1T5A3Z6</accession>
<organism evidence="1 2">
    <name type="scientific">Parapedobacter luteus</name>
    <dbReference type="NCBI Taxonomy" id="623280"/>
    <lineage>
        <taxon>Bacteria</taxon>
        <taxon>Pseudomonadati</taxon>
        <taxon>Bacteroidota</taxon>
        <taxon>Sphingobacteriia</taxon>
        <taxon>Sphingobacteriales</taxon>
        <taxon>Sphingobacteriaceae</taxon>
        <taxon>Parapedobacter</taxon>
    </lineage>
</organism>
<dbReference type="RefSeq" id="WP_079715254.1">
    <property type="nucleotide sequence ID" value="NZ_FUYS01000001.1"/>
</dbReference>
<dbReference type="OrthoDB" id="325673at2"/>
<name>A0A1T5A3Z6_9SPHI</name>
<dbReference type="EMBL" id="FUYS01000001">
    <property type="protein sequence ID" value="SKB29509.1"/>
    <property type="molecule type" value="Genomic_DNA"/>
</dbReference>
<dbReference type="InterPro" id="IPR047715">
    <property type="entry name" value="EboA_dom"/>
</dbReference>
<evidence type="ECO:0000313" key="2">
    <source>
        <dbReference type="Proteomes" id="UP000190541"/>
    </source>
</evidence>
<dbReference type="Proteomes" id="UP000190541">
    <property type="component" value="Unassembled WGS sequence"/>
</dbReference>
<dbReference type="STRING" id="623280.SAMN05660226_00534"/>
<proteinExistence type="predicted"/>
<protein>
    <submittedName>
        <fullName evidence="1">Uncharacterized protein</fullName>
    </submittedName>
</protein>
<evidence type="ECO:0000313" key="1">
    <source>
        <dbReference type="EMBL" id="SKB29509.1"/>
    </source>
</evidence>
<gene>
    <name evidence="1" type="ORF">SAMN05660226_00534</name>
</gene>
<keyword evidence="2" id="KW-1185">Reference proteome</keyword>